<dbReference type="GO" id="GO:0019310">
    <property type="term" value="P:inositol catabolic process"/>
    <property type="evidence" value="ECO:0007669"/>
    <property type="project" value="InterPro"/>
</dbReference>
<dbReference type="PANTHER" id="PTHR12588:SF14">
    <property type="entry name" value="INOSITOL OXYGENASE 2"/>
    <property type="match status" value="1"/>
</dbReference>
<dbReference type="GO" id="GO:0005737">
    <property type="term" value="C:cytoplasm"/>
    <property type="evidence" value="ECO:0007669"/>
    <property type="project" value="UniProtKB-SubCell"/>
</dbReference>
<evidence type="ECO:0000313" key="12">
    <source>
        <dbReference type="Proteomes" id="UP001151752"/>
    </source>
</evidence>
<dbReference type="GO" id="GO:0050113">
    <property type="term" value="F:inositol oxygenase activity"/>
    <property type="evidence" value="ECO:0007669"/>
    <property type="project" value="UniProtKB-EC"/>
</dbReference>
<dbReference type="GO" id="GO:0019853">
    <property type="term" value="P:L-ascorbic acid biosynthetic process"/>
    <property type="evidence" value="ECO:0007669"/>
    <property type="project" value="UniProtKB-KW"/>
</dbReference>
<keyword evidence="10" id="KW-0408">Iron</keyword>
<reference evidence="11" key="1">
    <citation type="submission" date="2022-11" db="EMBL/GenBank/DDBJ databases">
        <authorList>
            <person name="Hyden B.L."/>
            <person name="Feng K."/>
            <person name="Yates T."/>
            <person name="Jawdy S."/>
            <person name="Smart L.B."/>
            <person name="Muchero W."/>
        </authorList>
    </citation>
    <scope>NUCLEOTIDE SEQUENCE</scope>
    <source>
        <tissue evidence="11">Shoot tip</tissue>
    </source>
</reference>
<name>A0A9Q0W2P3_9ROSI</name>
<evidence type="ECO:0000256" key="5">
    <source>
        <dbReference type="ARBA" id="ARBA00011919"/>
    </source>
</evidence>
<keyword evidence="12" id="KW-1185">Reference proteome</keyword>
<evidence type="ECO:0000313" key="11">
    <source>
        <dbReference type="EMBL" id="KAJ6759541.1"/>
    </source>
</evidence>
<evidence type="ECO:0000256" key="7">
    <source>
        <dbReference type="ARBA" id="ARBA00022644"/>
    </source>
</evidence>
<sequence>MTVLISQPELSEDRKDNYDAKELVLDGGFVVPHKTEAFDAPEINSFGNSFRDYNAESERQKTVEEFYRQQHTNQTYDYVTKMRERIWEA</sequence>
<keyword evidence="6" id="KW-0963">Cytoplasm</keyword>
<evidence type="ECO:0000256" key="6">
    <source>
        <dbReference type="ARBA" id="ARBA00022490"/>
    </source>
</evidence>
<evidence type="ECO:0000256" key="9">
    <source>
        <dbReference type="ARBA" id="ARBA00023002"/>
    </source>
</evidence>
<keyword evidence="9" id="KW-0560">Oxidoreductase</keyword>
<dbReference type="EC" id="1.13.99.1" evidence="5"/>
<comment type="subcellular location">
    <subcellularLocation>
        <location evidence="2">Cytoplasm</location>
    </subcellularLocation>
</comment>
<keyword evidence="8" id="KW-0479">Metal-binding</keyword>
<evidence type="ECO:0000256" key="1">
    <source>
        <dbReference type="ARBA" id="ARBA00001962"/>
    </source>
</evidence>
<evidence type="ECO:0000256" key="10">
    <source>
        <dbReference type="ARBA" id="ARBA00023004"/>
    </source>
</evidence>
<dbReference type="EMBL" id="JAPFFM010000006">
    <property type="protein sequence ID" value="KAJ6759541.1"/>
    <property type="molecule type" value="Genomic_DNA"/>
</dbReference>
<comment type="similarity">
    <text evidence="4">Belongs to the myo-inositol oxygenase family.</text>
</comment>
<comment type="pathway">
    <text evidence="3">Polyol metabolism; myo-inositol degradation into D-glucuronate; D-glucuronate from myo-inositol: step 1/1.</text>
</comment>
<evidence type="ECO:0000256" key="3">
    <source>
        <dbReference type="ARBA" id="ARBA00005167"/>
    </source>
</evidence>
<reference evidence="11" key="2">
    <citation type="journal article" date="2023" name="Int. J. Mol. Sci.">
        <title>De Novo Assembly and Annotation of 11 Diverse Shrub Willow (Salix) Genomes Reveals Novel Gene Organization in Sex-Linked Regions.</title>
        <authorList>
            <person name="Hyden B."/>
            <person name="Feng K."/>
            <person name="Yates T.B."/>
            <person name="Jawdy S."/>
            <person name="Cereghino C."/>
            <person name="Smart L.B."/>
            <person name="Muchero W."/>
        </authorList>
    </citation>
    <scope>NUCLEOTIDE SEQUENCE</scope>
    <source>
        <tissue evidence="11">Shoot tip</tissue>
    </source>
</reference>
<comment type="cofactor">
    <cofactor evidence="1">
        <name>Fe cation</name>
        <dbReference type="ChEBI" id="CHEBI:24875"/>
    </cofactor>
</comment>
<dbReference type="PANTHER" id="PTHR12588">
    <property type="entry name" value="MYOINOSITOL OXYGENASE"/>
    <property type="match status" value="1"/>
</dbReference>
<keyword evidence="7" id="KW-0060">Ascorbate biosynthesis</keyword>
<dbReference type="AlphaFoldDB" id="A0A9Q0W2P3"/>
<evidence type="ECO:0000256" key="4">
    <source>
        <dbReference type="ARBA" id="ARBA00005286"/>
    </source>
</evidence>
<evidence type="ECO:0000256" key="8">
    <source>
        <dbReference type="ARBA" id="ARBA00022723"/>
    </source>
</evidence>
<organism evidence="11 12">
    <name type="scientific">Salix koriyanagi</name>
    <dbReference type="NCBI Taxonomy" id="2511006"/>
    <lineage>
        <taxon>Eukaryota</taxon>
        <taxon>Viridiplantae</taxon>
        <taxon>Streptophyta</taxon>
        <taxon>Embryophyta</taxon>
        <taxon>Tracheophyta</taxon>
        <taxon>Spermatophyta</taxon>
        <taxon>Magnoliopsida</taxon>
        <taxon>eudicotyledons</taxon>
        <taxon>Gunneridae</taxon>
        <taxon>Pentapetalae</taxon>
        <taxon>rosids</taxon>
        <taxon>fabids</taxon>
        <taxon>Malpighiales</taxon>
        <taxon>Salicaceae</taxon>
        <taxon>Saliceae</taxon>
        <taxon>Salix</taxon>
    </lineage>
</organism>
<gene>
    <name evidence="11" type="ORF">OIU74_026094</name>
</gene>
<dbReference type="InterPro" id="IPR007828">
    <property type="entry name" value="Inositol_oxygenase"/>
</dbReference>
<dbReference type="Proteomes" id="UP001151752">
    <property type="component" value="Chromosome 18"/>
</dbReference>
<proteinExistence type="inferred from homology"/>
<accession>A0A9Q0W2P3</accession>
<evidence type="ECO:0000256" key="2">
    <source>
        <dbReference type="ARBA" id="ARBA00004496"/>
    </source>
</evidence>
<comment type="caution">
    <text evidence="11">The sequence shown here is derived from an EMBL/GenBank/DDBJ whole genome shotgun (WGS) entry which is preliminary data.</text>
</comment>
<protein>
    <recommendedName>
        <fullName evidence="5">inositol oxygenase</fullName>
        <ecNumber evidence="5">1.13.99.1</ecNumber>
    </recommendedName>
</protein>
<dbReference type="GO" id="GO:0005506">
    <property type="term" value="F:iron ion binding"/>
    <property type="evidence" value="ECO:0007669"/>
    <property type="project" value="InterPro"/>
</dbReference>